<dbReference type="AlphaFoldDB" id="A0A2K8YVJ9"/>
<keyword evidence="1" id="KW-0472">Membrane</keyword>
<proteinExistence type="predicted"/>
<dbReference type="EMBL" id="CP025096">
    <property type="protein sequence ID" value="AUD01604.1"/>
    <property type="molecule type" value="Genomic_DNA"/>
</dbReference>
<name>A0A2K8YVJ9_9BACT</name>
<keyword evidence="1" id="KW-0812">Transmembrane</keyword>
<keyword evidence="3" id="KW-1185">Reference proteome</keyword>
<feature type="transmembrane region" description="Helical" evidence="1">
    <location>
        <begin position="12"/>
        <end position="30"/>
    </location>
</feature>
<organism evidence="2 3">
    <name type="scientific">Spirosoma pollinicola</name>
    <dbReference type="NCBI Taxonomy" id="2057025"/>
    <lineage>
        <taxon>Bacteria</taxon>
        <taxon>Pseudomonadati</taxon>
        <taxon>Bacteroidota</taxon>
        <taxon>Cytophagia</taxon>
        <taxon>Cytophagales</taxon>
        <taxon>Cytophagaceae</taxon>
        <taxon>Spirosoma</taxon>
    </lineage>
</organism>
<dbReference type="KEGG" id="spir:CWM47_07100"/>
<reference evidence="2 3" key="1">
    <citation type="submission" date="2017-11" db="EMBL/GenBank/DDBJ databases">
        <title>Taxonomic description and genome sequences of Spirosoma HA7 sp. nov., isolated from pollen microhabitat of Corylus avellana.</title>
        <authorList>
            <person name="Ambika Manirajan B."/>
            <person name="Suarez C."/>
            <person name="Ratering S."/>
            <person name="Geissler-Plaum R."/>
            <person name="Cardinale M."/>
            <person name="Sylvia S."/>
        </authorList>
    </citation>
    <scope>NUCLEOTIDE SEQUENCE [LARGE SCALE GENOMIC DNA]</scope>
    <source>
        <strain evidence="2 3">HA7</strain>
    </source>
</reference>
<feature type="transmembrane region" description="Helical" evidence="1">
    <location>
        <begin position="42"/>
        <end position="60"/>
    </location>
</feature>
<keyword evidence="1" id="KW-1133">Transmembrane helix</keyword>
<accession>A0A2K8YVJ9</accession>
<evidence type="ECO:0000313" key="3">
    <source>
        <dbReference type="Proteomes" id="UP000232883"/>
    </source>
</evidence>
<evidence type="ECO:0000313" key="2">
    <source>
        <dbReference type="EMBL" id="AUD01604.1"/>
    </source>
</evidence>
<gene>
    <name evidence="2" type="ORF">CWM47_07100</name>
</gene>
<dbReference type="Proteomes" id="UP000232883">
    <property type="component" value="Chromosome"/>
</dbReference>
<evidence type="ECO:0000256" key="1">
    <source>
        <dbReference type="SAM" id="Phobius"/>
    </source>
</evidence>
<evidence type="ECO:0008006" key="4">
    <source>
        <dbReference type="Google" id="ProtNLM"/>
    </source>
</evidence>
<protein>
    <recommendedName>
        <fullName evidence="4">Aerotolerance regulator N-terminal domain-containing protein</fullName>
    </recommendedName>
</protein>
<dbReference type="OrthoDB" id="980086at2"/>
<dbReference type="RefSeq" id="WP_100987325.1">
    <property type="nucleotide sequence ID" value="NZ_CP025096.1"/>
</dbReference>
<sequence>MQTSINWTDPINWFIALALLILLAGQLWLISRNQSLASGRKWIRAGLNLLLWLVIVSYFLQPHWQRQSPSSHALLIGDDVPTSFARHLKDSLHIQDSFSSRNFRAEYDSITLAGQRFPTETLTQLSNAALQWIPYNQLNQLTDIHWKGIVRQGEMQRVAGRILSSEKQLLRLRFGKQTLDSVALHEGDNAFFLRFPAFSRGRSQSELVLGSTTTLDTIRFFTRTTEPLTVQFLLNSPDFESKTLADWLGKQGHTVQVVTTLSTNIRSNVNINKVGKTVGKTTPDLIITEPGNAANATVRKAVADGKAVLFINLTNPETDCQTINKVLGSKWQVRKTASEPVVPIGNGLSSLPYRFTDNLNQFAVTGYPIAVQRTSGRVGVSLLSETYPVSLSGDSLTYNRVWSAVLARLSPSDKNVIQVDEPIYSGLQQAITINNTSNASSRLSVGKDTVSLVKSPINDRLTTGQSLFRQTGWQTVQDTLAVYVNARNQNDPIAERQLVNRFMIAHAEHNPVREGIARTTTVQVPNWVWLFLLVSCFTALWIEPKLI</sequence>